<reference evidence="1 2" key="1">
    <citation type="submission" date="2014-02" db="EMBL/GenBank/DDBJ databases">
        <title>Comparative genomics and transcriptomics to identify genetic mechanisms underlying the emergence of carbapenem resistant Acinetobacter baumannii (CRAb).</title>
        <authorList>
            <person name="Harris A.D."/>
            <person name="Johnson K.J."/>
            <person name="George J."/>
            <person name="Shefchek K."/>
            <person name="Daugherty S.C."/>
            <person name="Parankush S."/>
            <person name="Sadzewicz L."/>
            <person name="Tallon L."/>
            <person name="Sengamalay N."/>
            <person name="Hazen T.H."/>
            <person name="Rasko D.A."/>
        </authorList>
    </citation>
    <scope>NUCLEOTIDE SEQUENCE [LARGE SCALE GENOMIC DNA]</scope>
    <source>
        <strain evidence="1 2">625974</strain>
    </source>
</reference>
<accession>A0A009QC54</accession>
<gene>
    <name evidence="1" type="ORF">J506_1645</name>
</gene>
<dbReference type="AlphaFoldDB" id="A0A009QC54"/>
<name>A0A009QC54_ACIBA</name>
<dbReference type="Proteomes" id="UP000021108">
    <property type="component" value="Unassembled WGS sequence"/>
</dbReference>
<comment type="caution">
    <text evidence="1">The sequence shown here is derived from an EMBL/GenBank/DDBJ whole genome shotgun (WGS) entry which is preliminary data.</text>
</comment>
<proteinExistence type="predicted"/>
<evidence type="ECO:0000313" key="1">
    <source>
        <dbReference type="EMBL" id="EXC07826.1"/>
    </source>
</evidence>
<protein>
    <submittedName>
        <fullName evidence="1">Uncharacterized protein</fullName>
    </submittedName>
</protein>
<evidence type="ECO:0000313" key="2">
    <source>
        <dbReference type="Proteomes" id="UP000021108"/>
    </source>
</evidence>
<dbReference type="PATRIC" id="fig|1310607.3.peg.1599"/>
<organism evidence="1 2">
    <name type="scientific">Acinetobacter baumannii 625974</name>
    <dbReference type="NCBI Taxonomy" id="1310607"/>
    <lineage>
        <taxon>Bacteria</taxon>
        <taxon>Pseudomonadati</taxon>
        <taxon>Pseudomonadota</taxon>
        <taxon>Gammaproteobacteria</taxon>
        <taxon>Moraxellales</taxon>
        <taxon>Moraxellaceae</taxon>
        <taxon>Acinetobacter</taxon>
        <taxon>Acinetobacter calcoaceticus/baumannii complex</taxon>
    </lineage>
</organism>
<sequence>MFSELESGSPIIEPRFKLVWLMMLSEFLIDLYINFKVQRDAEYEPMYPMLIKGEYKKPKRVEFEIKE</sequence>
<dbReference type="EMBL" id="JEXD01000010">
    <property type="protein sequence ID" value="EXC07826.1"/>
    <property type="molecule type" value="Genomic_DNA"/>
</dbReference>